<organism evidence="6 7">
    <name type="scientific">Ciona savignyi</name>
    <name type="common">Pacific transparent sea squirt</name>
    <dbReference type="NCBI Taxonomy" id="51511"/>
    <lineage>
        <taxon>Eukaryota</taxon>
        <taxon>Metazoa</taxon>
        <taxon>Chordata</taxon>
        <taxon>Tunicata</taxon>
        <taxon>Ascidiacea</taxon>
        <taxon>Phlebobranchia</taxon>
        <taxon>Cionidae</taxon>
        <taxon>Ciona</taxon>
    </lineage>
</organism>
<dbReference type="SUPFAM" id="SSF52058">
    <property type="entry name" value="L domain-like"/>
    <property type="match status" value="1"/>
</dbReference>
<dbReference type="InterPro" id="IPR032675">
    <property type="entry name" value="LRR_dom_sf"/>
</dbReference>
<dbReference type="InterPro" id="IPR050576">
    <property type="entry name" value="Cilia_flagella_integrity"/>
</dbReference>
<dbReference type="AlphaFoldDB" id="H2YBX6"/>
<dbReference type="GO" id="GO:0005930">
    <property type="term" value="C:axoneme"/>
    <property type="evidence" value="ECO:0007669"/>
    <property type="project" value="TreeGrafter"/>
</dbReference>
<dbReference type="PANTHER" id="PTHR45973:SF9">
    <property type="entry name" value="LEUCINE-RICH REPEAT-CONTAINING PROTEIN 46"/>
    <property type="match status" value="1"/>
</dbReference>
<dbReference type="HOGENOM" id="CLU_1111070_0_0_1"/>
<dbReference type="PANTHER" id="PTHR45973">
    <property type="entry name" value="PROTEIN PHOSPHATASE 1 REGULATORY SUBUNIT SDS22-RELATED"/>
    <property type="match status" value="1"/>
</dbReference>
<accession>H2YBX6</accession>
<feature type="compositionally biased region" description="Acidic residues" evidence="5">
    <location>
        <begin position="240"/>
        <end position="250"/>
    </location>
</feature>
<evidence type="ECO:0000313" key="6">
    <source>
        <dbReference type="Ensembl" id="ENSCSAVP00000002824.1"/>
    </source>
</evidence>
<dbReference type="GO" id="GO:0070840">
    <property type="term" value="F:dynein complex binding"/>
    <property type="evidence" value="ECO:0007669"/>
    <property type="project" value="TreeGrafter"/>
</dbReference>
<feature type="compositionally biased region" description="Basic and acidic residues" evidence="5">
    <location>
        <begin position="226"/>
        <end position="236"/>
    </location>
</feature>
<dbReference type="Gene3D" id="3.80.10.10">
    <property type="entry name" value="Ribonuclease Inhibitor"/>
    <property type="match status" value="1"/>
</dbReference>
<keyword evidence="3" id="KW-0677">Repeat</keyword>
<reference evidence="7" key="1">
    <citation type="submission" date="2003-08" db="EMBL/GenBank/DDBJ databases">
        <authorList>
            <person name="Birren B."/>
            <person name="Nusbaum C."/>
            <person name="Abebe A."/>
            <person name="Abouelleil A."/>
            <person name="Adekoya E."/>
            <person name="Ait-zahra M."/>
            <person name="Allen N."/>
            <person name="Allen T."/>
            <person name="An P."/>
            <person name="Anderson M."/>
            <person name="Anderson S."/>
            <person name="Arachchi H."/>
            <person name="Armbruster J."/>
            <person name="Bachantsang P."/>
            <person name="Baldwin J."/>
            <person name="Barry A."/>
            <person name="Bayul T."/>
            <person name="Blitshsteyn B."/>
            <person name="Bloom T."/>
            <person name="Blye J."/>
            <person name="Boguslavskiy L."/>
            <person name="Borowsky M."/>
            <person name="Boukhgalter B."/>
            <person name="Brunache A."/>
            <person name="Butler J."/>
            <person name="Calixte N."/>
            <person name="Calvo S."/>
            <person name="Camarata J."/>
            <person name="Campo K."/>
            <person name="Chang J."/>
            <person name="Cheshatsang Y."/>
            <person name="Citroen M."/>
            <person name="Collymore A."/>
            <person name="Considine T."/>
            <person name="Cook A."/>
            <person name="Cooke P."/>
            <person name="Corum B."/>
            <person name="Cuomo C."/>
            <person name="David R."/>
            <person name="Dawoe T."/>
            <person name="Degray S."/>
            <person name="Dodge S."/>
            <person name="Dooley K."/>
            <person name="Dorje P."/>
            <person name="Dorjee K."/>
            <person name="Dorris L."/>
            <person name="Duffey N."/>
            <person name="Dupes A."/>
            <person name="Elkins T."/>
            <person name="Engels R."/>
            <person name="Erickson J."/>
            <person name="Farina A."/>
            <person name="Faro S."/>
            <person name="Ferreira P."/>
            <person name="Fischer H."/>
            <person name="Fitzgerald M."/>
            <person name="Foley K."/>
            <person name="Gage D."/>
            <person name="Galagan J."/>
            <person name="Gearin G."/>
            <person name="Gnerre S."/>
            <person name="Gnirke A."/>
            <person name="Goyette A."/>
            <person name="Graham J."/>
            <person name="Grandbois E."/>
            <person name="Gyaltsen K."/>
            <person name="Hafez N."/>
            <person name="Hagopian D."/>
            <person name="Hagos B."/>
            <person name="Hall J."/>
            <person name="Hatcher B."/>
            <person name="Heller A."/>
            <person name="Higgins H."/>
            <person name="Honan T."/>
            <person name="Horn A."/>
            <person name="Houde N."/>
            <person name="Hughes L."/>
            <person name="Hulme W."/>
            <person name="Husby E."/>
            <person name="Iliev I."/>
            <person name="Jaffe D."/>
            <person name="Jones C."/>
            <person name="Kamal M."/>
            <person name="Kamat A."/>
            <person name="Kamvysselis M."/>
            <person name="Karlsson E."/>
            <person name="Kells C."/>
            <person name="Kieu A."/>
            <person name="Kisner P."/>
            <person name="Kodira C."/>
            <person name="Kulbokas E."/>
            <person name="Labutti K."/>
            <person name="Lama D."/>
            <person name="Landers T."/>
            <person name="Leger J."/>
            <person name="Levine S."/>
            <person name="Lewis D."/>
            <person name="Lewis T."/>
            <person name="Lindblad-toh K."/>
            <person name="Liu X."/>
            <person name="Lokyitsang T."/>
            <person name="Lokyitsang Y."/>
            <person name="Lucien O."/>
            <person name="Lui A."/>
            <person name="Ma L.J."/>
            <person name="Mabbitt R."/>
            <person name="Macdonald J."/>
            <person name="Maclean C."/>
            <person name="Major J."/>
            <person name="Manning J."/>
            <person name="Marabella R."/>
            <person name="Maru K."/>
            <person name="Matthews C."/>
            <person name="Mauceli E."/>
            <person name="Mccarthy M."/>
            <person name="Mcdonough S."/>
            <person name="Mcghee T."/>
            <person name="Meldrim J."/>
            <person name="Meneus L."/>
            <person name="Mesirov J."/>
            <person name="Mihalev A."/>
            <person name="Mihova T."/>
            <person name="Mikkelsen T."/>
            <person name="Mlenga V."/>
            <person name="Moru K."/>
            <person name="Mozes J."/>
            <person name="Mulrain L."/>
            <person name="Munson G."/>
            <person name="Naylor J."/>
            <person name="Newes C."/>
            <person name="Nguyen C."/>
            <person name="Nguyen N."/>
            <person name="Nguyen T."/>
            <person name="Nicol R."/>
            <person name="Nielsen C."/>
            <person name="Nizzari M."/>
            <person name="Norbu C."/>
            <person name="Norbu N."/>
            <person name="O'donnell P."/>
            <person name="Okoawo O."/>
            <person name="O'leary S."/>
            <person name="Omotosho B."/>
            <person name="O'neill K."/>
            <person name="Osman S."/>
            <person name="Parker S."/>
            <person name="Perrin D."/>
            <person name="Phunkhang P."/>
            <person name="Piqani B."/>
            <person name="Purcell S."/>
            <person name="Rachupka T."/>
            <person name="Ramasamy U."/>
            <person name="Rameau R."/>
            <person name="Ray V."/>
            <person name="Raymond C."/>
            <person name="Retta R."/>
            <person name="Richardson S."/>
            <person name="Rise C."/>
            <person name="Rodriguez J."/>
            <person name="Rogers J."/>
            <person name="Rogov P."/>
            <person name="Rutman M."/>
            <person name="Schupbach R."/>
            <person name="Seaman C."/>
            <person name="Settipalli S."/>
            <person name="Sharpe T."/>
            <person name="Sheridan J."/>
            <person name="Sherpa N."/>
            <person name="Shi J."/>
            <person name="Smirnov S."/>
            <person name="Smith C."/>
            <person name="Sougnez C."/>
            <person name="Spencer B."/>
            <person name="Stalker J."/>
            <person name="Stange-thomann N."/>
            <person name="Stavropoulos S."/>
            <person name="Stetson K."/>
            <person name="Stone C."/>
            <person name="Stone S."/>
            <person name="Stubbs M."/>
            <person name="Talamas J."/>
            <person name="Tchuinga P."/>
            <person name="Tenzing P."/>
            <person name="Tesfaye S."/>
            <person name="Theodore J."/>
            <person name="Thoulutsang Y."/>
            <person name="Topham K."/>
            <person name="Towey S."/>
            <person name="Tsamla T."/>
            <person name="Tsomo N."/>
            <person name="Vallee D."/>
            <person name="Vassiliev H."/>
            <person name="Venkataraman V."/>
            <person name="Vinson J."/>
            <person name="Vo A."/>
            <person name="Wade C."/>
            <person name="Wang S."/>
            <person name="Wangchuk T."/>
            <person name="Wangdi T."/>
            <person name="Whittaker C."/>
            <person name="Wilkinson J."/>
            <person name="Wu Y."/>
            <person name="Wyman D."/>
            <person name="Yadav S."/>
            <person name="Yang S."/>
            <person name="Yang X."/>
            <person name="Yeager S."/>
            <person name="Yee E."/>
            <person name="Young G."/>
            <person name="Zainoun J."/>
            <person name="Zembeck L."/>
            <person name="Zimmer A."/>
            <person name="Zody M."/>
            <person name="Lander E."/>
        </authorList>
    </citation>
    <scope>NUCLEOTIDE SEQUENCE [LARGE SCALE GENOMIC DNA]</scope>
</reference>
<dbReference type="InParanoid" id="H2YBX6"/>
<dbReference type="GeneTree" id="ENSGT00940000158494"/>
<keyword evidence="7" id="KW-1185">Reference proteome</keyword>
<sequence length="250" mass="29092">MTSLRVLNLMGNPVVKKVRFYRKNLIVRLRQLTYLDDRPVFPRDRACAEAWHNGGHEAEKMERQRWVNKERQKIQESVDYLYNIRKDAEAKRGEEGREVVSRVKPVPMFDCDVMDGTDKTPDNDCDVIETKSEKHYDAMNVDEKQNDDVTRADDDITAEDDDITAEDDDVTMIKEVDPVTFDLDDLPDLEEVDIDQLNEEIDHSMPQVRPHVLRDNYLRESPNRILIEDITEKPPNEESGNGDDLEFGLD</sequence>
<dbReference type="eggNOG" id="KOG0531">
    <property type="taxonomic scope" value="Eukaryota"/>
</dbReference>
<reference evidence="6" key="2">
    <citation type="submission" date="2025-08" db="UniProtKB">
        <authorList>
            <consortium name="Ensembl"/>
        </authorList>
    </citation>
    <scope>IDENTIFICATION</scope>
</reference>
<protein>
    <submittedName>
        <fullName evidence="6">Uncharacterized protein</fullName>
    </submittedName>
</protein>
<comment type="subcellular location">
    <subcellularLocation>
        <location evidence="1">Cell projection</location>
    </subcellularLocation>
</comment>
<evidence type="ECO:0000313" key="7">
    <source>
        <dbReference type="Proteomes" id="UP000007875"/>
    </source>
</evidence>
<evidence type="ECO:0000256" key="3">
    <source>
        <dbReference type="ARBA" id="ARBA00022737"/>
    </source>
</evidence>
<dbReference type="GO" id="GO:0035082">
    <property type="term" value="P:axoneme assembly"/>
    <property type="evidence" value="ECO:0007669"/>
    <property type="project" value="TreeGrafter"/>
</dbReference>
<feature type="region of interest" description="Disordered" evidence="5">
    <location>
        <begin position="226"/>
        <end position="250"/>
    </location>
</feature>
<dbReference type="STRING" id="51511.ENSCSAVP00000002824"/>
<evidence type="ECO:0000256" key="5">
    <source>
        <dbReference type="SAM" id="MobiDB-lite"/>
    </source>
</evidence>
<evidence type="ECO:0000256" key="1">
    <source>
        <dbReference type="ARBA" id="ARBA00004316"/>
    </source>
</evidence>
<evidence type="ECO:0000256" key="2">
    <source>
        <dbReference type="ARBA" id="ARBA00022614"/>
    </source>
</evidence>
<reference evidence="6" key="3">
    <citation type="submission" date="2025-09" db="UniProtKB">
        <authorList>
            <consortium name="Ensembl"/>
        </authorList>
    </citation>
    <scope>IDENTIFICATION</scope>
</reference>
<keyword evidence="4" id="KW-0966">Cell projection</keyword>
<keyword evidence="2" id="KW-0433">Leucine-rich repeat</keyword>
<name>H2YBX6_CIOSA</name>
<proteinExistence type="predicted"/>
<evidence type="ECO:0000256" key="4">
    <source>
        <dbReference type="ARBA" id="ARBA00023273"/>
    </source>
</evidence>
<dbReference type="Ensembl" id="ENSCSAVT00000002868.1">
    <property type="protein sequence ID" value="ENSCSAVP00000002824.1"/>
    <property type="gene ID" value="ENSCSAVG00000001683.1"/>
</dbReference>
<dbReference type="Proteomes" id="UP000007875">
    <property type="component" value="Unassembled WGS sequence"/>
</dbReference>